<protein>
    <submittedName>
        <fullName evidence="2">Uncharacterized protein</fullName>
    </submittedName>
</protein>
<proteinExistence type="predicted"/>
<evidence type="ECO:0000313" key="2">
    <source>
        <dbReference type="EMBL" id="RUL59767.1"/>
    </source>
</evidence>
<feature type="signal peptide" evidence="1">
    <location>
        <begin position="1"/>
        <end position="19"/>
    </location>
</feature>
<dbReference type="Proteomes" id="UP000278983">
    <property type="component" value="Unassembled WGS sequence"/>
</dbReference>
<comment type="caution">
    <text evidence="2">The sequence shown here is derived from an EMBL/GenBank/DDBJ whole genome shotgun (WGS) entry which is preliminary data.</text>
</comment>
<gene>
    <name evidence="2" type="ORF">EHV08_08365</name>
</gene>
<feature type="chain" id="PRO_5019332568" evidence="1">
    <location>
        <begin position="20"/>
        <end position="380"/>
    </location>
</feature>
<evidence type="ECO:0000256" key="1">
    <source>
        <dbReference type="SAM" id="SignalP"/>
    </source>
</evidence>
<reference evidence="2 3" key="1">
    <citation type="submission" date="2018-12" db="EMBL/GenBank/DDBJ databases">
        <title>Genome sequencing of Prevotella sp. KCOM 3155 (= JS262).</title>
        <authorList>
            <person name="Kook J.-K."/>
            <person name="Park S.-N."/>
            <person name="Lim Y.K."/>
        </authorList>
    </citation>
    <scope>NUCLEOTIDE SEQUENCE [LARGE SCALE GENOMIC DNA]</scope>
    <source>
        <strain evidence="2 3">KCOM 3155</strain>
    </source>
</reference>
<keyword evidence="3" id="KW-1185">Reference proteome</keyword>
<dbReference type="PROSITE" id="PS51257">
    <property type="entry name" value="PROKAR_LIPOPROTEIN"/>
    <property type="match status" value="1"/>
</dbReference>
<dbReference type="RefSeq" id="WP_126678872.1">
    <property type="nucleotide sequence ID" value="NZ_RYYU01000001.1"/>
</dbReference>
<dbReference type="OrthoDB" id="1058244at2"/>
<organism evidence="2 3">
    <name type="scientific">Prevotella koreensis</name>
    <dbReference type="NCBI Taxonomy" id="2490854"/>
    <lineage>
        <taxon>Bacteria</taxon>
        <taxon>Pseudomonadati</taxon>
        <taxon>Bacteroidota</taxon>
        <taxon>Bacteroidia</taxon>
        <taxon>Bacteroidales</taxon>
        <taxon>Prevotellaceae</taxon>
        <taxon>Prevotella</taxon>
    </lineage>
</organism>
<sequence>MKRFLFLCLILSVGCVAMAQPKERRQVIFVDHSDDSTKFYIDELEYATIDSTTTTTPKYKYVNLKRKTGADVRMYFSNIKNVVFRKVKENVVLPDKAPKVGDYYYSDGTWSDGGLVSINDDGTKPVWAEVKPAPVQGKTVIGIVAVTDTLRMAQSDRDAGFKHGYVVCSKFVHDPNNKHPNNGEPFATTKFSFDDNFECDIKVRKTGKSWYEDIEGREHCRKVIAYYGNALVTQCPTVYYTNIMAHPSTSSEWFIPSTGQMWDVLANLCGNTAAQRMKGWRTVTEDATINCTAYIYDDPMSHFNSTLDKVAEIDKELLELDSDFHNYCPLWTSTRYSEDAMDIFIVGTKHKSGNYKGKSLIECMAEWYNGDCYARPILAF</sequence>
<keyword evidence="1" id="KW-0732">Signal</keyword>
<evidence type="ECO:0000313" key="3">
    <source>
        <dbReference type="Proteomes" id="UP000278983"/>
    </source>
</evidence>
<name>A0A432LLP4_9BACT</name>
<accession>A0A432LLP4</accession>
<dbReference type="EMBL" id="RYYU01000001">
    <property type="protein sequence ID" value="RUL59767.1"/>
    <property type="molecule type" value="Genomic_DNA"/>
</dbReference>
<dbReference type="AlphaFoldDB" id="A0A432LLP4"/>